<protein>
    <recommendedName>
        <fullName evidence="6">PEGA domain-containing protein</fullName>
    </recommendedName>
</protein>
<accession>A0A0K1ESE5</accession>
<proteinExistence type="predicted"/>
<organism evidence="4 5">
    <name type="scientific">Chondromyces crocatus</name>
    <dbReference type="NCBI Taxonomy" id="52"/>
    <lineage>
        <taxon>Bacteria</taxon>
        <taxon>Pseudomonadati</taxon>
        <taxon>Myxococcota</taxon>
        <taxon>Polyangia</taxon>
        <taxon>Polyangiales</taxon>
        <taxon>Polyangiaceae</taxon>
        <taxon>Chondromyces</taxon>
    </lineage>
</organism>
<feature type="transmembrane region" description="Helical" evidence="2">
    <location>
        <begin position="188"/>
        <end position="210"/>
    </location>
</feature>
<name>A0A0K1ESE5_CHOCO</name>
<feature type="chain" id="PRO_5005459900" description="PEGA domain-containing protein" evidence="3">
    <location>
        <begin position="32"/>
        <end position="297"/>
    </location>
</feature>
<evidence type="ECO:0000313" key="5">
    <source>
        <dbReference type="Proteomes" id="UP000067626"/>
    </source>
</evidence>
<dbReference type="Proteomes" id="UP000067626">
    <property type="component" value="Chromosome"/>
</dbReference>
<reference evidence="4 5" key="1">
    <citation type="submission" date="2015-07" db="EMBL/GenBank/DDBJ databases">
        <title>Genome analysis of myxobacterium Chondromyces crocatus Cm c5 reveals a high potential for natural compound synthesis and the genetic basis for the loss of fruiting body formation.</title>
        <authorList>
            <person name="Zaburannyi N."/>
            <person name="Bunk B."/>
            <person name="Maier J."/>
            <person name="Overmann J."/>
            <person name="Mueller R."/>
        </authorList>
    </citation>
    <scope>NUCLEOTIDE SEQUENCE [LARGE SCALE GENOMIC DNA]</scope>
    <source>
        <strain evidence="4 5">Cm c5</strain>
    </source>
</reference>
<sequence length="297" mass="30697">MTHAKPKPPPLALAVALTPLLLAAAPLEASAAPTKRQCAAAYEDAQSLRQESKLQAAREKALLCASDACPAVVRGDCARWHQEIEASQPTVVFHVKDTAGKETASVRLHIDGQLVRERLEGTAIPVDPGEHLLRFEIDGADPIEQRQVIREGEKLRAISVSFAPEPTASPPSPSASESPPPDHRGPPALAWILGGVGVAGLGVGATFGLLGLSQKGDLEDTCAPRCSSSDIGAVRSKLIVSDIGFGVGIVSLGVATILFLTSGSSSEPSADARRPPSLDIAFTPLTGGGFAGLSGTF</sequence>
<evidence type="ECO:0008006" key="6">
    <source>
        <dbReference type="Google" id="ProtNLM"/>
    </source>
</evidence>
<dbReference type="AlphaFoldDB" id="A0A0K1ESE5"/>
<evidence type="ECO:0000256" key="1">
    <source>
        <dbReference type="SAM" id="MobiDB-lite"/>
    </source>
</evidence>
<keyword evidence="2" id="KW-0812">Transmembrane</keyword>
<keyword evidence="5" id="KW-1185">Reference proteome</keyword>
<feature type="signal peptide" evidence="3">
    <location>
        <begin position="1"/>
        <end position="31"/>
    </location>
</feature>
<dbReference type="KEGG" id="ccro:CMC5_077750"/>
<feature type="region of interest" description="Disordered" evidence="1">
    <location>
        <begin position="163"/>
        <end position="187"/>
    </location>
</feature>
<evidence type="ECO:0000313" key="4">
    <source>
        <dbReference type="EMBL" id="AKT43543.1"/>
    </source>
</evidence>
<gene>
    <name evidence="4" type="ORF">CMC5_077750</name>
</gene>
<evidence type="ECO:0000256" key="2">
    <source>
        <dbReference type="SAM" id="Phobius"/>
    </source>
</evidence>
<keyword evidence="3" id="KW-0732">Signal</keyword>
<keyword evidence="2" id="KW-1133">Transmembrane helix</keyword>
<feature type="transmembrane region" description="Helical" evidence="2">
    <location>
        <begin position="238"/>
        <end position="260"/>
    </location>
</feature>
<keyword evidence="2" id="KW-0472">Membrane</keyword>
<dbReference type="EMBL" id="CP012159">
    <property type="protein sequence ID" value="AKT43543.1"/>
    <property type="molecule type" value="Genomic_DNA"/>
</dbReference>
<dbReference type="STRING" id="52.CMC5_077750"/>
<evidence type="ECO:0000256" key="3">
    <source>
        <dbReference type="SAM" id="SignalP"/>
    </source>
</evidence>
<dbReference type="RefSeq" id="WP_050434994.1">
    <property type="nucleotide sequence ID" value="NZ_CP012159.1"/>
</dbReference>
<dbReference type="OrthoDB" id="5509648at2"/>